<reference evidence="3" key="2">
    <citation type="journal article" date="2017" name="Nat. Plants">
        <title>The Aegilops tauschii genome reveals multiple impacts of transposons.</title>
        <authorList>
            <person name="Zhao G."/>
            <person name="Zou C."/>
            <person name="Li K."/>
            <person name="Wang K."/>
            <person name="Li T."/>
            <person name="Gao L."/>
            <person name="Zhang X."/>
            <person name="Wang H."/>
            <person name="Yang Z."/>
            <person name="Liu X."/>
            <person name="Jiang W."/>
            <person name="Mao L."/>
            <person name="Kong X."/>
            <person name="Jiao Y."/>
            <person name="Jia J."/>
        </authorList>
    </citation>
    <scope>NUCLEOTIDE SEQUENCE [LARGE SCALE GENOMIC DNA]</scope>
    <source>
        <strain evidence="3">cv. AL8/78</strain>
    </source>
</reference>
<organism evidence="2 3">
    <name type="scientific">Aegilops tauschii subsp. strangulata</name>
    <name type="common">Goatgrass</name>
    <dbReference type="NCBI Taxonomy" id="200361"/>
    <lineage>
        <taxon>Eukaryota</taxon>
        <taxon>Viridiplantae</taxon>
        <taxon>Streptophyta</taxon>
        <taxon>Embryophyta</taxon>
        <taxon>Tracheophyta</taxon>
        <taxon>Spermatophyta</taxon>
        <taxon>Magnoliopsida</taxon>
        <taxon>Liliopsida</taxon>
        <taxon>Poales</taxon>
        <taxon>Poaceae</taxon>
        <taxon>BOP clade</taxon>
        <taxon>Pooideae</taxon>
        <taxon>Triticodae</taxon>
        <taxon>Triticeae</taxon>
        <taxon>Triticinae</taxon>
        <taxon>Aegilops</taxon>
    </lineage>
</organism>
<feature type="region of interest" description="Disordered" evidence="1">
    <location>
        <begin position="1"/>
        <end position="32"/>
    </location>
</feature>
<evidence type="ECO:0000313" key="2">
    <source>
        <dbReference type="EnsemblPlants" id="AET2Gv20508000.44"/>
    </source>
</evidence>
<name>A0A453BHF3_AEGTS</name>
<dbReference type="EnsemblPlants" id="AET2Gv20508000.44">
    <property type="protein sequence ID" value="AET2Gv20508000.44"/>
    <property type="gene ID" value="AET2Gv20508000"/>
</dbReference>
<evidence type="ECO:0000313" key="3">
    <source>
        <dbReference type="Proteomes" id="UP000015105"/>
    </source>
</evidence>
<evidence type="ECO:0000256" key="1">
    <source>
        <dbReference type="SAM" id="MobiDB-lite"/>
    </source>
</evidence>
<reference evidence="2" key="4">
    <citation type="submission" date="2019-03" db="UniProtKB">
        <authorList>
            <consortium name="EnsemblPlants"/>
        </authorList>
    </citation>
    <scope>IDENTIFICATION</scope>
</reference>
<feature type="compositionally biased region" description="Basic and acidic residues" evidence="1">
    <location>
        <begin position="1"/>
        <end position="21"/>
    </location>
</feature>
<reference evidence="2" key="3">
    <citation type="journal article" date="2017" name="Nature">
        <title>Genome sequence of the progenitor of the wheat D genome Aegilops tauschii.</title>
        <authorList>
            <person name="Luo M.C."/>
            <person name="Gu Y.Q."/>
            <person name="Puiu D."/>
            <person name="Wang H."/>
            <person name="Twardziok S.O."/>
            <person name="Deal K.R."/>
            <person name="Huo N."/>
            <person name="Zhu T."/>
            <person name="Wang L."/>
            <person name="Wang Y."/>
            <person name="McGuire P.E."/>
            <person name="Liu S."/>
            <person name="Long H."/>
            <person name="Ramasamy R.K."/>
            <person name="Rodriguez J.C."/>
            <person name="Van S.L."/>
            <person name="Yuan L."/>
            <person name="Wang Z."/>
            <person name="Xia Z."/>
            <person name="Xiao L."/>
            <person name="Anderson O.D."/>
            <person name="Ouyang S."/>
            <person name="Liang Y."/>
            <person name="Zimin A.V."/>
            <person name="Pertea G."/>
            <person name="Qi P."/>
            <person name="Bennetzen J.L."/>
            <person name="Dai X."/>
            <person name="Dawson M.W."/>
            <person name="Muller H.G."/>
            <person name="Kugler K."/>
            <person name="Rivarola-Duarte L."/>
            <person name="Spannagl M."/>
            <person name="Mayer K.F.X."/>
            <person name="Lu F.H."/>
            <person name="Bevan M.W."/>
            <person name="Leroy P."/>
            <person name="Li P."/>
            <person name="You F.M."/>
            <person name="Sun Q."/>
            <person name="Liu Z."/>
            <person name="Lyons E."/>
            <person name="Wicker T."/>
            <person name="Salzberg S.L."/>
            <person name="Devos K.M."/>
            <person name="Dvorak J."/>
        </authorList>
    </citation>
    <scope>NUCLEOTIDE SEQUENCE [LARGE SCALE GENOMIC DNA]</scope>
    <source>
        <strain evidence="2">cv. AL8/78</strain>
    </source>
</reference>
<reference evidence="3" key="1">
    <citation type="journal article" date="2014" name="Science">
        <title>Ancient hybridizations among the ancestral genomes of bread wheat.</title>
        <authorList>
            <consortium name="International Wheat Genome Sequencing Consortium,"/>
            <person name="Marcussen T."/>
            <person name="Sandve S.R."/>
            <person name="Heier L."/>
            <person name="Spannagl M."/>
            <person name="Pfeifer M."/>
            <person name="Jakobsen K.S."/>
            <person name="Wulff B.B."/>
            <person name="Steuernagel B."/>
            <person name="Mayer K.F."/>
            <person name="Olsen O.A."/>
        </authorList>
    </citation>
    <scope>NUCLEOTIDE SEQUENCE [LARGE SCALE GENOMIC DNA]</scope>
    <source>
        <strain evidence="3">cv. AL8/78</strain>
    </source>
</reference>
<accession>A0A453BHF3</accession>
<reference evidence="2" key="5">
    <citation type="journal article" date="2021" name="G3 (Bethesda)">
        <title>Aegilops tauschii genome assembly Aet v5.0 features greater sequence contiguity and improved annotation.</title>
        <authorList>
            <person name="Wang L."/>
            <person name="Zhu T."/>
            <person name="Rodriguez J.C."/>
            <person name="Deal K.R."/>
            <person name="Dubcovsky J."/>
            <person name="McGuire P.E."/>
            <person name="Lux T."/>
            <person name="Spannagl M."/>
            <person name="Mayer K.F.X."/>
            <person name="Baldrich P."/>
            <person name="Meyers B.C."/>
            <person name="Huo N."/>
            <person name="Gu Y.Q."/>
            <person name="Zhou H."/>
            <person name="Devos K.M."/>
            <person name="Bennetzen J.L."/>
            <person name="Unver T."/>
            <person name="Budak H."/>
            <person name="Gulick P.J."/>
            <person name="Galiba G."/>
            <person name="Kalapos B."/>
            <person name="Nelson D.R."/>
            <person name="Li P."/>
            <person name="You F.M."/>
            <person name="Luo M.C."/>
            <person name="Dvorak J."/>
        </authorList>
    </citation>
    <scope>NUCLEOTIDE SEQUENCE [LARGE SCALE GENOMIC DNA]</scope>
    <source>
        <strain evidence="2">cv. AL8/78</strain>
    </source>
</reference>
<proteinExistence type="predicted"/>
<dbReference type="Gramene" id="AET2Gv20508000.44">
    <property type="protein sequence ID" value="AET2Gv20508000.44"/>
    <property type="gene ID" value="AET2Gv20508000"/>
</dbReference>
<dbReference type="Proteomes" id="UP000015105">
    <property type="component" value="Chromosome 2D"/>
</dbReference>
<protein>
    <submittedName>
        <fullName evidence="2">Uncharacterized protein</fullName>
    </submittedName>
</protein>
<dbReference type="AlphaFoldDB" id="A0A453BHF3"/>
<keyword evidence="3" id="KW-1185">Reference proteome</keyword>
<sequence length="129" mass="14892">KYHEQPSGDISFDHAEGETSTEKPIVNQNETSPYPELMQSCLANDFLKRFEIDDRAVVSHIFHHWAKRQAFQIPKRLLDKIKFVIDERLRGKGYKRKVTSPFSPSISQLHHPVIIFMLVGSSPIVVLHN</sequence>